<comment type="caution">
    <text evidence="2">The sequence shown here is derived from an EMBL/GenBank/DDBJ whole genome shotgun (WGS) entry which is preliminary data.</text>
</comment>
<reference evidence="2 3" key="1">
    <citation type="journal article" date="2011" name="Stand. Genomic Sci.">
        <title>Non-contiguous finished genome sequence and contextual data of the filamentous soil bacterium Ktedonobacter racemifer type strain (SOSP1-21).</title>
        <authorList>
            <person name="Chang Y.J."/>
            <person name="Land M."/>
            <person name="Hauser L."/>
            <person name="Chertkov O."/>
            <person name="Del Rio T.G."/>
            <person name="Nolan M."/>
            <person name="Copeland A."/>
            <person name="Tice H."/>
            <person name="Cheng J.F."/>
            <person name="Lucas S."/>
            <person name="Han C."/>
            <person name="Goodwin L."/>
            <person name="Pitluck S."/>
            <person name="Ivanova N."/>
            <person name="Ovchinikova G."/>
            <person name="Pati A."/>
            <person name="Chen A."/>
            <person name="Palaniappan K."/>
            <person name="Mavromatis K."/>
            <person name="Liolios K."/>
            <person name="Brettin T."/>
            <person name="Fiebig A."/>
            <person name="Rohde M."/>
            <person name="Abt B."/>
            <person name="Goker M."/>
            <person name="Detter J.C."/>
            <person name="Woyke T."/>
            <person name="Bristow J."/>
            <person name="Eisen J.A."/>
            <person name="Markowitz V."/>
            <person name="Hugenholtz P."/>
            <person name="Kyrpides N.C."/>
            <person name="Klenk H.P."/>
            <person name="Lapidus A."/>
        </authorList>
    </citation>
    <scope>NUCLEOTIDE SEQUENCE [LARGE SCALE GENOMIC DNA]</scope>
    <source>
        <strain evidence="3">DSM 44963</strain>
    </source>
</reference>
<feature type="transmembrane region" description="Helical" evidence="1">
    <location>
        <begin position="63"/>
        <end position="82"/>
    </location>
</feature>
<proteinExistence type="predicted"/>
<sequence length="230" mass="24802">MNTMQASSVVGNTRPPLSLTRLLLLCGAIAGPLFILTVLIQDYTRPGFDPRLDMLSLLSLGDWGWVQMVNFVLAGVLNLLYAAGLWRRLHPGRAGTWGPLLIGAYGLGLVTVGFCRTDPANGFPPGSLAGTGPSWHGVIHALGALFVFVVLAAALAVFVRLFLARKERGWALYCLASAVLLLLCFFVGFTNAALMARLVRLGVLIGWMAASMIAIKLFCTPDKMQQTRDQ</sequence>
<evidence type="ECO:0000313" key="3">
    <source>
        <dbReference type="Proteomes" id="UP000004508"/>
    </source>
</evidence>
<feature type="transmembrane region" description="Helical" evidence="1">
    <location>
        <begin position="134"/>
        <end position="163"/>
    </location>
</feature>
<evidence type="ECO:0000256" key="1">
    <source>
        <dbReference type="SAM" id="Phobius"/>
    </source>
</evidence>
<dbReference type="InterPro" id="IPR009339">
    <property type="entry name" value="DUF998"/>
</dbReference>
<name>D6TW99_KTERA</name>
<gene>
    <name evidence="2" type="ORF">Krac_5540</name>
</gene>
<dbReference type="Proteomes" id="UP000004508">
    <property type="component" value="Unassembled WGS sequence"/>
</dbReference>
<dbReference type="STRING" id="485913.Krac_5540"/>
<feature type="transmembrane region" description="Helical" evidence="1">
    <location>
        <begin position="170"/>
        <end position="192"/>
    </location>
</feature>
<dbReference type="eggNOG" id="COG3371">
    <property type="taxonomic scope" value="Bacteria"/>
</dbReference>
<protein>
    <recommendedName>
        <fullName evidence="4">DUF998 domain-containing protein</fullName>
    </recommendedName>
</protein>
<keyword evidence="1" id="KW-0472">Membrane</keyword>
<organism evidence="2 3">
    <name type="scientific">Ktedonobacter racemifer DSM 44963</name>
    <dbReference type="NCBI Taxonomy" id="485913"/>
    <lineage>
        <taxon>Bacteria</taxon>
        <taxon>Bacillati</taxon>
        <taxon>Chloroflexota</taxon>
        <taxon>Ktedonobacteria</taxon>
        <taxon>Ktedonobacterales</taxon>
        <taxon>Ktedonobacteraceae</taxon>
        <taxon>Ktedonobacter</taxon>
    </lineage>
</organism>
<keyword evidence="3" id="KW-1185">Reference proteome</keyword>
<dbReference type="InParanoid" id="D6TW99"/>
<keyword evidence="1" id="KW-0812">Transmembrane</keyword>
<dbReference type="RefSeq" id="WP_007916060.1">
    <property type="nucleotide sequence ID" value="NZ_ADVG01000003.1"/>
</dbReference>
<feature type="transmembrane region" description="Helical" evidence="1">
    <location>
        <begin position="22"/>
        <end position="43"/>
    </location>
</feature>
<dbReference type="EMBL" id="ADVG01000003">
    <property type="protein sequence ID" value="EFH84482.1"/>
    <property type="molecule type" value="Genomic_DNA"/>
</dbReference>
<dbReference type="AlphaFoldDB" id="D6TW99"/>
<dbReference type="OrthoDB" id="158328at2"/>
<feature type="transmembrane region" description="Helical" evidence="1">
    <location>
        <begin position="198"/>
        <end position="219"/>
    </location>
</feature>
<evidence type="ECO:0008006" key="4">
    <source>
        <dbReference type="Google" id="ProtNLM"/>
    </source>
</evidence>
<feature type="transmembrane region" description="Helical" evidence="1">
    <location>
        <begin position="94"/>
        <end position="114"/>
    </location>
</feature>
<keyword evidence="1" id="KW-1133">Transmembrane helix</keyword>
<dbReference type="Pfam" id="PF06197">
    <property type="entry name" value="DUF998"/>
    <property type="match status" value="1"/>
</dbReference>
<evidence type="ECO:0000313" key="2">
    <source>
        <dbReference type="EMBL" id="EFH84482.1"/>
    </source>
</evidence>
<accession>D6TW99</accession>